<evidence type="ECO:0000256" key="1">
    <source>
        <dbReference type="SAM" id="MobiDB-lite"/>
    </source>
</evidence>
<dbReference type="EMBL" id="JANPWB010000009">
    <property type="protein sequence ID" value="KAJ1152606.1"/>
    <property type="molecule type" value="Genomic_DNA"/>
</dbReference>
<reference evidence="2" key="1">
    <citation type="journal article" date="2022" name="bioRxiv">
        <title>Sequencing and chromosome-scale assembly of the giantPleurodeles waltlgenome.</title>
        <authorList>
            <person name="Brown T."/>
            <person name="Elewa A."/>
            <person name="Iarovenko S."/>
            <person name="Subramanian E."/>
            <person name="Araus A.J."/>
            <person name="Petzold A."/>
            <person name="Susuki M."/>
            <person name="Suzuki K.-i.T."/>
            <person name="Hayashi T."/>
            <person name="Toyoda A."/>
            <person name="Oliveira C."/>
            <person name="Osipova E."/>
            <person name="Leigh N.D."/>
            <person name="Simon A."/>
            <person name="Yun M.H."/>
        </authorList>
    </citation>
    <scope>NUCLEOTIDE SEQUENCE</scope>
    <source>
        <strain evidence="2">20211129_DDA</strain>
        <tissue evidence="2">Liver</tissue>
    </source>
</reference>
<sequence length="152" mass="16343">MLLQDAGTNTPSRGATPRLKEGVYTSMPRVQRARHTSEEKQAIPSDGRNSGWEASDAIDGALSQEEGEYTRPLNSGCWDPVSNGLLIEGPHPGIAPTTPSGACGDQSMMRSDGSLLAEQTGDKQQGTGRYHLRPRPVVSTRLKDFVLPLSRA</sequence>
<evidence type="ECO:0000313" key="3">
    <source>
        <dbReference type="Proteomes" id="UP001066276"/>
    </source>
</evidence>
<protein>
    <submittedName>
        <fullName evidence="2">Uncharacterized protein</fullName>
    </submittedName>
</protein>
<keyword evidence="3" id="KW-1185">Reference proteome</keyword>
<evidence type="ECO:0000313" key="2">
    <source>
        <dbReference type="EMBL" id="KAJ1152606.1"/>
    </source>
</evidence>
<accession>A0AAV7RLY7</accession>
<gene>
    <name evidence="2" type="ORF">NDU88_005381</name>
</gene>
<name>A0AAV7RLY7_PLEWA</name>
<organism evidence="2 3">
    <name type="scientific">Pleurodeles waltl</name>
    <name type="common">Iberian ribbed newt</name>
    <dbReference type="NCBI Taxonomy" id="8319"/>
    <lineage>
        <taxon>Eukaryota</taxon>
        <taxon>Metazoa</taxon>
        <taxon>Chordata</taxon>
        <taxon>Craniata</taxon>
        <taxon>Vertebrata</taxon>
        <taxon>Euteleostomi</taxon>
        <taxon>Amphibia</taxon>
        <taxon>Batrachia</taxon>
        <taxon>Caudata</taxon>
        <taxon>Salamandroidea</taxon>
        <taxon>Salamandridae</taxon>
        <taxon>Pleurodelinae</taxon>
        <taxon>Pleurodeles</taxon>
    </lineage>
</organism>
<comment type="caution">
    <text evidence="2">The sequence shown here is derived from an EMBL/GenBank/DDBJ whole genome shotgun (WGS) entry which is preliminary data.</text>
</comment>
<feature type="compositionally biased region" description="Polar residues" evidence="1">
    <location>
        <begin position="1"/>
        <end position="13"/>
    </location>
</feature>
<dbReference type="Proteomes" id="UP001066276">
    <property type="component" value="Chromosome 5"/>
</dbReference>
<feature type="region of interest" description="Disordered" evidence="1">
    <location>
        <begin position="1"/>
        <end position="135"/>
    </location>
</feature>
<proteinExistence type="predicted"/>
<dbReference type="AlphaFoldDB" id="A0AAV7RLY7"/>